<dbReference type="Gene3D" id="4.10.240.10">
    <property type="entry name" value="Zn(2)-C6 fungal-type DNA-binding domain"/>
    <property type="match status" value="1"/>
</dbReference>
<keyword evidence="5" id="KW-1185">Reference proteome</keyword>
<feature type="domain" description="Zn(2)-C6 fungal-type" evidence="3">
    <location>
        <begin position="229"/>
        <end position="270"/>
    </location>
</feature>
<sequence>MYHSPYLRWLIIGLEPGEQDEGSLSSATGIDGTRSRAACHLHLQLSDTPTKYFTICGMDYLDGLFCDKGYQDERTSVATASCLPVDVRLIMEMAGDQFQDMPSTQDYLEHGISPETMHEAGYFNEEPLGLAPRSASILNLDNIMEVAWDGNPPDTTCGQSDSTLSLFQSGGVQTTPSDNNGDPASLGTLYPESLDTPSKTWNREVSNPPQQQSNFSYHSKPMPRRQNHACDQCRASKKACDLAMNASTSQKHAQSPPCTTCMVRGQDCTTVWAVKRQSAQEARRASRAARNLQTGESVVKWTSTDGATPERHFGIPTPTSTIEIELARKLIANDTCTEQFHLYVDAFDVPISQCLLSGSMPPRYSLGVIAFESLSRSPYISDQVKRANSWVETCWSASTQETGLASMAAAPHLFRTVSMLDALFCRPSTLKAGSHTAARDAAITEAYKWVAVATAAQFSLETVQAGCSTQSASESTRVRSRDIAIAAWRKAKEKVFGNIAATDSFRLAQSLVLFGFISPPSESKEDQALCEEDSTFAFCDGLRRLQTLCGKARATMENDRECTASQPACGVKGTILSHVAADVLELIGAVEWFVAMVNSIIIGTSKGSICPLPVDASQTCAHDPKAKSSLLRPSYDHDLDNAILARARSEAKAVTTVWFQAGDNDHSIIQAGRQSASVAILLWKAVSRFIIAIDPIRTGSDNADYDLILQRYSTAAAIIELWRTTFGAFDTLANVSLQRYRRQAWRMFAFCSNDTDLAILLFHDAVAELEAQVSLSSSSIAEQRLARTLRETNSFRARQRLLSAAQVSIVAASCQSGSTTNLSEVAIHPFPLMMVQAHTLAAQAFSEELHTLIESPTDATRVSEIAKRLESCLHGLRGLRRSLVAFPNVSSGVTQVFAGKDKDDRPLN</sequence>
<keyword evidence="1" id="KW-0539">Nucleus</keyword>
<evidence type="ECO:0000256" key="1">
    <source>
        <dbReference type="ARBA" id="ARBA00023242"/>
    </source>
</evidence>
<dbReference type="CDD" id="cd00067">
    <property type="entry name" value="GAL4"/>
    <property type="match status" value="1"/>
</dbReference>
<dbReference type="SUPFAM" id="SSF57701">
    <property type="entry name" value="Zn2/Cys6 DNA-binding domain"/>
    <property type="match status" value="1"/>
</dbReference>
<evidence type="ECO:0000259" key="3">
    <source>
        <dbReference type="PROSITE" id="PS50048"/>
    </source>
</evidence>
<protein>
    <recommendedName>
        <fullName evidence="3">Zn(2)-C6 fungal-type domain-containing protein</fullName>
    </recommendedName>
</protein>
<comment type="caution">
    <text evidence="4">The sequence shown here is derived from an EMBL/GenBank/DDBJ whole genome shotgun (WGS) entry which is preliminary data.</text>
</comment>
<feature type="region of interest" description="Disordered" evidence="2">
    <location>
        <begin position="151"/>
        <end position="223"/>
    </location>
</feature>
<feature type="compositionally biased region" description="Polar residues" evidence="2">
    <location>
        <begin position="195"/>
        <end position="217"/>
    </location>
</feature>
<accession>A0ABR0BMX4</accession>
<organism evidence="4 5">
    <name type="scientific">Purpureocillium lilacinum</name>
    <name type="common">Paecilomyces lilacinus</name>
    <dbReference type="NCBI Taxonomy" id="33203"/>
    <lineage>
        <taxon>Eukaryota</taxon>
        <taxon>Fungi</taxon>
        <taxon>Dikarya</taxon>
        <taxon>Ascomycota</taxon>
        <taxon>Pezizomycotina</taxon>
        <taxon>Sordariomycetes</taxon>
        <taxon>Hypocreomycetidae</taxon>
        <taxon>Hypocreales</taxon>
        <taxon>Ophiocordycipitaceae</taxon>
        <taxon>Purpureocillium</taxon>
    </lineage>
</organism>
<dbReference type="SMART" id="SM00066">
    <property type="entry name" value="GAL4"/>
    <property type="match status" value="1"/>
</dbReference>
<gene>
    <name evidence="4" type="ORF">Purlil1_10267</name>
</gene>
<evidence type="ECO:0000313" key="4">
    <source>
        <dbReference type="EMBL" id="KAK4084682.1"/>
    </source>
</evidence>
<name>A0ABR0BMX4_PURLI</name>
<proteinExistence type="predicted"/>
<feature type="compositionally biased region" description="Polar residues" evidence="2">
    <location>
        <begin position="153"/>
        <end position="182"/>
    </location>
</feature>
<dbReference type="PROSITE" id="PS50048">
    <property type="entry name" value="ZN2_CY6_FUNGAL_2"/>
    <property type="match status" value="1"/>
</dbReference>
<evidence type="ECO:0000313" key="5">
    <source>
        <dbReference type="Proteomes" id="UP001287286"/>
    </source>
</evidence>
<reference evidence="4 5" key="1">
    <citation type="journal article" date="2024" name="Microbiol. Resour. Announc.">
        <title>Genome annotations for the ascomycete fungi Trichoderma harzianum, Trichoderma aggressivum, and Purpureocillium lilacinum.</title>
        <authorList>
            <person name="Beijen E.P.W."/>
            <person name="Ohm R.A."/>
        </authorList>
    </citation>
    <scope>NUCLEOTIDE SEQUENCE [LARGE SCALE GENOMIC DNA]</scope>
    <source>
        <strain evidence="4 5">CBS 150709</strain>
    </source>
</reference>
<evidence type="ECO:0000256" key="2">
    <source>
        <dbReference type="SAM" id="MobiDB-lite"/>
    </source>
</evidence>
<dbReference type="Proteomes" id="UP001287286">
    <property type="component" value="Unassembled WGS sequence"/>
</dbReference>
<dbReference type="EMBL" id="JAWRVI010000051">
    <property type="protein sequence ID" value="KAK4084682.1"/>
    <property type="molecule type" value="Genomic_DNA"/>
</dbReference>
<dbReference type="InterPro" id="IPR001138">
    <property type="entry name" value="Zn2Cys6_DnaBD"/>
</dbReference>
<dbReference type="InterPro" id="IPR036864">
    <property type="entry name" value="Zn2-C6_fun-type_DNA-bd_sf"/>
</dbReference>